<dbReference type="EMBL" id="CAADEX010000004">
    <property type="protein sequence ID" value="VFJ43045.1"/>
    <property type="molecule type" value="Genomic_DNA"/>
</dbReference>
<evidence type="ECO:0000313" key="2">
    <source>
        <dbReference type="EMBL" id="VFJ55652.1"/>
    </source>
</evidence>
<dbReference type="EMBL" id="CAADEY010000049">
    <property type="protein sequence ID" value="VFJ55652.1"/>
    <property type="molecule type" value="Genomic_DNA"/>
</dbReference>
<organism evidence="1">
    <name type="scientific">Candidatus Kentrum sp. DK</name>
    <dbReference type="NCBI Taxonomy" id="2126562"/>
    <lineage>
        <taxon>Bacteria</taxon>
        <taxon>Pseudomonadati</taxon>
        <taxon>Pseudomonadota</taxon>
        <taxon>Gammaproteobacteria</taxon>
        <taxon>Candidatus Kentrum</taxon>
    </lineage>
</organism>
<proteinExistence type="predicted"/>
<evidence type="ECO:0000313" key="1">
    <source>
        <dbReference type="EMBL" id="VFJ43045.1"/>
    </source>
</evidence>
<name>A0A450RVJ9_9GAMM</name>
<gene>
    <name evidence="1" type="ORF">BECKDK2373B_GA0170837_100425</name>
    <name evidence="2" type="ORF">BECKDK2373C_GA0170839_104933</name>
</gene>
<reference evidence="1" key="1">
    <citation type="submission" date="2019-02" db="EMBL/GenBank/DDBJ databases">
        <authorList>
            <person name="Gruber-Vodicka R. H."/>
            <person name="Seah K. B. B."/>
        </authorList>
    </citation>
    <scope>NUCLEOTIDE SEQUENCE</scope>
    <source>
        <strain evidence="2">BECK_DK161</strain>
        <strain evidence="1">BECK_DK47</strain>
    </source>
</reference>
<protein>
    <submittedName>
        <fullName evidence="1">Uncharacterized protein</fullName>
    </submittedName>
</protein>
<dbReference type="AlphaFoldDB" id="A0A450RVJ9"/>
<sequence length="73" mass="7631">MVRLDGLNPSANVLMPSANEPVGWGELANPNTGGLEVVMLGFAPLTPTYGPSVNELVGWVSLRTPTLSLVRVG</sequence>
<accession>A0A450RVJ9</accession>